<organism evidence="1 2">
    <name type="scientific">Lentinula boryana</name>
    <dbReference type="NCBI Taxonomy" id="40481"/>
    <lineage>
        <taxon>Eukaryota</taxon>
        <taxon>Fungi</taxon>
        <taxon>Dikarya</taxon>
        <taxon>Basidiomycota</taxon>
        <taxon>Agaricomycotina</taxon>
        <taxon>Agaricomycetes</taxon>
        <taxon>Agaricomycetidae</taxon>
        <taxon>Agaricales</taxon>
        <taxon>Marasmiineae</taxon>
        <taxon>Omphalotaceae</taxon>
        <taxon>Lentinula</taxon>
    </lineage>
</organism>
<gene>
    <name evidence="1" type="ORF">F5050DRAFT_1714309</name>
</gene>
<protein>
    <submittedName>
        <fullName evidence="1">Uncharacterized protein</fullName>
    </submittedName>
</protein>
<reference evidence="1" key="1">
    <citation type="submission" date="2022-08" db="EMBL/GenBank/DDBJ databases">
        <authorList>
            <consortium name="DOE Joint Genome Institute"/>
            <person name="Min B."/>
            <person name="Riley R."/>
            <person name="Sierra-Patev S."/>
            <person name="Naranjo-Ortiz M."/>
            <person name="Looney B."/>
            <person name="Konkel Z."/>
            <person name="Slot J.C."/>
            <person name="Sakamoto Y."/>
            <person name="Steenwyk J.L."/>
            <person name="Rokas A."/>
            <person name="Carro J."/>
            <person name="Camarero S."/>
            <person name="Ferreira P."/>
            <person name="Molpeceres G."/>
            <person name="Ruiz-Duenas F.J."/>
            <person name="Serrano A."/>
            <person name="Henrissat B."/>
            <person name="Drula E."/>
            <person name="Hughes K.W."/>
            <person name="Mata J.L."/>
            <person name="Ishikawa N.K."/>
            <person name="Vargas-Isla R."/>
            <person name="Ushijima S."/>
            <person name="Smith C.A."/>
            <person name="Ahrendt S."/>
            <person name="Andreopoulos W."/>
            <person name="He G."/>
            <person name="Labutti K."/>
            <person name="Lipzen A."/>
            <person name="Ng V."/>
            <person name="Sandor L."/>
            <person name="Barry K."/>
            <person name="Martinez A.T."/>
            <person name="Xiao Y."/>
            <person name="Gibbons J.G."/>
            <person name="Terashima K."/>
            <person name="Hibbett D.S."/>
            <person name="Grigoriev I.V."/>
        </authorList>
    </citation>
    <scope>NUCLEOTIDE SEQUENCE</scope>
    <source>
        <strain evidence="1">TFB10827</strain>
    </source>
</reference>
<proteinExistence type="predicted"/>
<evidence type="ECO:0000313" key="1">
    <source>
        <dbReference type="EMBL" id="KAJ3993678.1"/>
    </source>
</evidence>
<name>A0ABQ8Q5A7_9AGAR</name>
<sequence length="177" mass="20108">MADLYNTRGRPGRSCAAASFLKVFAYGIKIEDGRNAETTMNWTHFDIDFIEYMQVSRIFPRQALGYYLLWQQTQLAAAAQAARRDKNEEDRYSQTVAKINWTYDKGRKADFIHGTIQVLNGGSVGKQRLRNDLCDDFGMKGLPVYFALGQNLTLLPFLQSFLSPIPLTLKTNEVITP</sequence>
<keyword evidence="2" id="KW-1185">Reference proteome</keyword>
<dbReference type="EMBL" id="MU790749">
    <property type="protein sequence ID" value="KAJ3993678.1"/>
    <property type="molecule type" value="Genomic_DNA"/>
</dbReference>
<evidence type="ECO:0000313" key="2">
    <source>
        <dbReference type="Proteomes" id="UP001163828"/>
    </source>
</evidence>
<accession>A0ABQ8Q5A7</accession>
<dbReference type="Proteomes" id="UP001163828">
    <property type="component" value="Unassembled WGS sequence"/>
</dbReference>
<comment type="caution">
    <text evidence="1">The sequence shown here is derived from an EMBL/GenBank/DDBJ whole genome shotgun (WGS) entry which is preliminary data.</text>
</comment>